<evidence type="ECO:0000313" key="2">
    <source>
        <dbReference type="Proteomes" id="UP000019050"/>
    </source>
</evidence>
<comment type="caution">
    <text evidence="1">The sequence shown here is derived from an EMBL/GenBank/DDBJ whole genome shotgun (WGS) entry which is preliminary data.</text>
</comment>
<dbReference type="RefSeq" id="WP_023392327.1">
    <property type="nucleotide sequence ID" value="NZ_KI535341.1"/>
</dbReference>
<dbReference type="PANTHER" id="PTHR31047">
    <property type="entry name" value="MEIOTICALLY UP-REGULATED GENE 157 PROTEIN"/>
    <property type="match status" value="1"/>
</dbReference>
<dbReference type="GO" id="GO:0005975">
    <property type="term" value="P:carbohydrate metabolic process"/>
    <property type="evidence" value="ECO:0007669"/>
    <property type="project" value="InterPro"/>
</dbReference>
<dbReference type="HOGENOM" id="CLU_023537_0_0_9"/>
<dbReference type="Gene3D" id="1.50.10.10">
    <property type="match status" value="1"/>
</dbReference>
<accession>W1Q1S8</accession>
<keyword evidence="2" id="KW-1185">Reference proteome</keyword>
<dbReference type="SMART" id="SM01149">
    <property type="entry name" value="DUF1237"/>
    <property type="match status" value="1"/>
</dbReference>
<dbReference type="Pfam" id="PF06824">
    <property type="entry name" value="Glyco_hydro_125"/>
    <property type="match status" value="1"/>
</dbReference>
<gene>
    <name evidence="1" type="ORF">GCWU000182_001703</name>
</gene>
<dbReference type="Proteomes" id="UP000019050">
    <property type="component" value="Unassembled WGS sequence"/>
</dbReference>
<name>W1Q1S8_ABIDE</name>
<dbReference type="InterPro" id="IPR008313">
    <property type="entry name" value="GH125"/>
</dbReference>
<evidence type="ECO:0000313" key="1">
    <source>
        <dbReference type="EMBL" id="ESK64971.1"/>
    </source>
</evidence>
<dbReference type="OrthoDB" id="181472at2"/>
<dbReference type="InterPro" id="IPR012341">
    <property type="entry name" value="6hp_glycosidase-like_sf"/>
</dbReference>
<dbReference type="EMBL" id="ACIN03000015">
    <property type="protein sequence ID" value="ESK64971.1"/>
    <property type="molecule type" value="Genomic_DNA"/>
</dbReference>
<proteinExistence type="predicted"/>
<dbReference type="STRING" id="592010.GCWU000182_001703"/>
<dbReference type="PANTHER" id="PTHR31047:SF0">
    <property type="entry name" value="MEIOTICALLY UP-REGULATED GENE 157 PROTEIN"/>
    <property type="match status" value="1"/>
</dbReference>
<reference evidence="1" key="1">
    <citation type="submission" date="2013-06" db="EMBL/GenBank/DDBJ databases">
        <authorList>
            <person name="Weinstock G."/>
            <person name="Sodergren E."/>
            <person name="Clifton S."/>
            <person name="Fulton L."/>
            <person name="Fulton B."/>
            <person name="Courtney L."/>
            <person name="Fronick C."/>
            <person name="Harrison M."/>
            <person name="Strong C."/>
            <person name="Farmer C."/>
            <person name="Delahaunty K."/>
            <person name="Markovic C."/>
            <person name="Hall O."/>
            <person name="Minx P."/>
            <person name="Tomlinson C."/>
            <person name="Mitreva M."/>
            <person name="Nelson J."/>
            <person name="Hou S."/>
            <person name="Wollam A."/>
            <person name="Pepin K.H."/>
            <person name="Johnson M."/>
            <person name="Bhonagiri V."/>
            <person name="Nash W.E."/>
            <person name="Warren W."/>
            <person name="Chinwalla A."/>
            <person name="Mardis E.R."/>
            <person name="Wilson R.K."/>
        </authorList>
    </citation>
    <scope>NUCLEOTIDE SEQUENCE [LARGE SCALE GENOMIC DNA]</scope>
    <source>
        <strain evidence="1">ATCC 49176</strain>
    </source>
</reference>
<organism evidence="1 2">
    <name type="scientific">Abiotrophia defectiva ATCC 49176</name>
    <dbReference type="NCBI Taxonomy" id="592010"/>
    <lineage>
        <taxon>Bacteria</taxon>
        <taxon>Bacillati</taxon>
        <taxon>Bacillota</taxon>
        <taxon>Bacilli</taxon>
        <taxon>Lactobacillales</taxon>
        <taxon>Aerococcaceae</taxon>
        <taxon>Abiotrophia</taxon>
    </lineage>
</organism>
<dbReference type="eggNOG" id="COG3538">
    <property type="taxonomic scope" value="Bacteria"/>
</dbReference>
<protein>
    <recommendedName>
        <fullName evidence="3">Metal-independent alpha-mannosidase</fullName>
    </recommendedName>
</protein>
<evidence type="ECO:0008006" key="3">
    <source>
        <dbReference type="Google" id="ProtNLM"/>
    </source>
</evidence>
<dbReference type="AlphaFoldDB" id="W1Q1S8"/>
<dbReference type="GeneID" id="84817259"/>
<dbReference type="SUPFAM" id="SSF48208">
    <property type="entry name" value="Six-hairpin glycosidases"/>
    <property type="match status" value="1"/>
</dbReference>
<dbReference type="PIRSF" id="PIRSF028846">
    <property type="entry name" value="UCP028846"/>
    <property type="match status" value="1"/>
</dbReference>
<dbReference type="InterPro" id="IPR008928">
    <property type="entry name" value="6-hairpin_glycosidase_sf"/>
</dbReference>
<sequence length="430" mass="48997">MAMPVSTELKKYMEKICDQARAVNPRWAEVFHECFLNTIETTIERLEDGTTFVVTGDIPAMWLRDSTAQVRPYLVLAKEHEDIYDMIAGLVERQFGYILIDPYTNAFNKEPNGQGHGATDHTQMNDWIWERKYEIDSLAYAIQLAYLLYVNSGRTDHLTETVRKGLVTILDLWRTEQDHAGSSPYRFVRDTDRQEDTLPFDGKGSPVGYTGMTWSGFRPSDDRCTYHYLVPSNQFASVVLGYVAELAPFLGLSQEEIQLAATLKDQIQAGIERYGIIQNAQGQAVYAYEVDGLGNASIMDDGNVPNLLSLPYLGFCSEDDPIYVATRQTVLSPENPYYYSGKLASGLGSSHTWDQYIWPISLSMEGLTTSHKAEKARILDLLVNTDAGTNQMHESFHVDDDSRYTREWFSWSNMMFCELLLDYFDIRVKR</sequence>